<keyword evidence="7" id="KW-0805">Transcription regulation</keyword>
<dbReference type="InterPro" id="IPR036465">
    <property type="entry name" value="vWFA_dom_sf"/>
</dbReference>
<comment type="caution">
    <text evidence="12">The sequence shown here is derived from an EMBL/GenBank/DDBJ whole genome shotgun (WGS) entry which is preliminary data.</text>
</comment>
<evidence type="ECO:0000313" key="13">
    <source>
        <dbReference type="Proteomes" id="UP000626092"/>
    </source>
</evidence>
<keyword evidence="8" id="KW-0804">Transcription</keyword>
<keyword evidence="13" id="KW-1185">Reference proteome</keyword>
<evidence type="ECO:0000256" key="5">
    <source>
        <dbReference type="ARBA" id="ARBA00022771"/>
    </source>
</evidence>
<evidence type="ECO:0000256" key="2">
    <source>
        <dbReference type="ARBA" id="ARBA00005273"/>
    </source>
</evidence>
<dbReference type="PANTHER" id="PTHR12831">
    <property type="entry name" value="TRANSCRIPTION INITIATION FACTOR IIH TFIIH , POLYPEPTIDE 3-RELATED"/>
    <property type="match status" value="1"/>
</dbReference>
<evidence type="ECO:0000256" key="7">
    <source>
        <dbReference type="ARBA" id="ARBA00023015"/>
    </source>
</evidence>
<keyword evidence="4" id="KW-0227">DNA damage</keyword>
<keyword evidence="3" id="KW-0479">Metal-binding</keyword>
<evidence type="ECO:0000256" key="1">
    <source>
        <dbReference type="ARBA" id="ARBA00004123"/>
    </source>
</evidence>
<accession>A0A834G1K4</accession>
<proteinExistence type="inferred from homology"/>
<organism evidence="12 13">
    <name type="scientific">Rhododendron simsii</name>
    <name type="common">Sims's rhododendron</name>
    <dbReference type="NCBI Taxonomy" id="118357"/>
    <lineage>
        <taxon>Eukaryota</taxon>
        <taxon>Viridiplantae</taxon>
        <taxon>Streptophyta</taxon>
        <taxon>Embryophyta</taxon>
        <taxon>Tracheophyta</taxon>
        <taxon>Spermatophyta</taxon>
        <taxon>Magnoliopsida</taxon>
        <taxon>eudicotyledons</taxon>
        <taxon>Gunneridae</taxon>
        <taxon>Pentapetalae</taxon>
        <taxon>asterids</taxon>
        <taxon>Ericales</taxon>
        <taxon>Ericaceae</taxon>
        <taxon>Ericoideae</taxon>
        <taxon>Rhodoreae</taxon>
        <taxon>Rhododendron</taxon>
    </lineage>
</organism>
<evidence type="ECO:0000256" key="11">
    <source>
        <dbReference type="SAM" id="SignalP"/>
    </source>
</evidence>
<evidence type="ECO:0000256" key="3">
    <source>
        <dbReference type="ARBA" id="ARBA00022723"/>
    </source>
</evidence>
<dbReference type="GO" id="GO:0008270">
    <property type="term" value="F:zinc ion binding"/>
    <property type="evidence" value="ECO:0007669"/>
    <property type="project" value="UniProtKB-KW"/>
</dbReference>
<dbReference type="Proteomes" id="UP000626092">
    <property type="component" value="Unassembled WGS sequence"/>
</dbReference>
<dbReference type="InterPro" id="IPR004600">
    <property type="entry name" value="TFIIH_Tfb4/GTF2H3"/>
</dbReference>
<evidence type="ECO:0000256" key="8">
    <source>
        <dbReference type="ARBA" id="ARBA00023163"/>
    </source>
</evidence>
<evidence type="ECO:0000256" key="4">
    <source>
        <dbReference type="ARBA" id="ARBA00022763"/>
    </source>
</evidence>
<reference evidence="12" key="1">
    <citation type="submission" date="2019-11" db="EMBL/GenBank/DDBJ databases">
        <authorList>
            <person name="Liu Y."/>
            <person name="Hou J."/>
            <person name="Li T.-Q."/>
            <person name="Guan C.-H."/>
            <person name="Wu X."/>
            <person name="Wu H.-Z."/>
            <person name="Ling F."/>
            <person name="Zhang R."/>
            <person name="Shi X.-G."/>
            <person name="Ren J.-P."/>
            <person name="Chen E.-F."/>
            <person name="Sun J.-M."/>
        </authorList>
    </citation>
    <scope>NUCLEOTIDE SEQUENCE</scope>
    <source>
        <strain evidence="12">Adult_tree_wgs_1</strain>
        <tissue evidence="12">Leaves</tissue>
    </source>
</reference>
<protein>
    <submittedName>
        <fullName evidence="12">Uncharacterized protein</fullName>
    </submittedName>
</protein>
<feature type="chain" id="PRO_5032271284" evidence="11">
    <location>
        <begin position="26"/>
        <end position="320"/>
    </location>
</feature>
<evidence type="ECO:0000256" key="6">
    <source>
        <dbReference type="ARBA" id="ARBA00022833"/>
    </source>
</evidence>
<evidence type="ECO:0000256" key="10">
    <source>
        <dbReference type="ARBA" id="ARBA00023242"/>
    </source>
</evidence>
<dbReference type="OrthoDB" id="17307at2759"/>
<keyword evidence="6" id="KW-0862">Zinc</keyword>
<keyword evidence="5" id="KW-0863">Zinc-finger</keyword>
<comment type="similarity">
    <text evidence="2">Belongs to the TFB4 family.</text>
</comment>
<keyword evidence="10" id="KW-0539">Nucleus</keyword>
<gene>
    <name evidence="12" type="ORF">RHSIM_RhsimUnG0102200</name>
</gene>
<name>A0A834G1K4_RHOSS</name>
<dbReference type="PANTHER" id="PTHR12831:SF0">
    <property type="entry name" value="GENERAL TRANSCRIPTION FACTOR IIH SUBUNIT 3"/>
    <property type="match status" value="1"/>
</dbReference>
<sequence length="320" mass="34953">MQVVVFLNSVLLLNQLNQVVVIATGFNTCDYVYNLAAAGALPNQRVESLLQKLVEFVVKDKQLGKEDSVDGIGSSLLSGSLYTAGVSFRATSSPASRDEPLESELEHRCKNFNYSYDCRKDLDRFIQMITGSCLVQLVLPVPKMVYPKVVAAVLLFPMAVVVFAAAATELLHVSCQLECCLIASPTAVTMKLLRVQEGVPMPQQLEGFSEAKIWSLARKGSGFEIGGIEGLSPCNASVFVSYRSFPMSVLLFFVGREVIPGYHTKLLKMTLFGNICCSRKMDSMCETLKCIDRGKEKAGGLETFNLGLACILVGIDQIIH</sequence>
<keyword evidence="11" id="KW-0732">Signal</keyword>
<evidence type="ECO:0000313" key="12">
    <source>
        <dbReference type="EMBL" id="KAF7113903.1"/>
    </source>
</evidence>
<evidence type="ECO:0000256" key="9">
    <source>
        <dbReference type="ARBA" id="ARBA00023204"/>
    </source>
</evidence>
<comment type="subcellular location">
    <subcellularLocation>
        <location evidence="1">Nucleus</location>
    </subcellularLocation>
</comment>
<dbReference type="AlphaFoldDB" id="A0A834G1K4"/>
<dbReference type="Gene3D" id="3.40.50.410">
    <property type="entry name" value="von Willebrand factor, type A domain"/>
    <property type="match status" value="1"/>
</dbReference>
<keyword evidence="9" id="KW-0234">DNA repair</keyword>
<dbReference type="EMBL" id="WJXA01000248">
    <property type="protein sequence ID" value="KAF7113903.1"/>
    <property type="molecule type" value="Genomic_DNA"/>
</dbReference>
<feature type="signal peptide" evidence="11">
    <location>
        <begin position="1"/>
        <end position="25"/>
    </location>
</feature>
<dbReference type="GO" id="GO:0006355">
    <property type="term" value="P:regulation of DNA-templated transcription"/>
    <property type="evidence" value="ECO:0007669"/>
    <property type="project" value="InterPro"/>
</dbReference>
<dbReference type="GO" id="GO:0000439">
    <property type="term" value="C:transcription factor TFIIH core complex"/>
    <property type="evidence" value="ECO:0007669"/>
    <property type="project" value="InterPro"/>
</dbReference>
<dbReference type="GO" id="GO:0005675">
    <property type="term" value="C:transcription factor TFIIH holo complex"/>
    <property type="evidence" value="ECO:0007669"/>
    <property type="project" value="TreeGrafter"/>
</dbReference>
<dbReference type="GO" id="GO:0006289">
    <property type="term" value="P:nucleotide-excision repair"/>
    <property type="evidence" value="ECO:0007669"/>
    <property type="project" value="InterPro"/>
</dbReference>